<dbReference type="InterPro" id="IPR021729">
    <property type="entry name" value="DUF3298"/>
</dbReference>
<dbReference type="PROSITE" id="PS51257">
    <property type="entry name" value="PROKAR_LIPOPROTEIN"/>
    <property type="match status" value="1"/>
</dbReference>
<evidence type="ECO:0000313" key="2">
    <source>
        <dbReference type="EMBL" id="OWT65463.1"/>
    </source>
</evidence>
<reference evidence="3" key="1">
    <citation type="submission" date="2017-06" db="EMBL/GenBank/DDBJ databases">
        <title>Herbaspirillum phytohormonus sp. nov., isolated from the root nodule of Robinia pseudoacacia in lead-zinc mine.</title>
        <authorList>
            <person name="Fan M."/>
            <person name="Lin Y."/>
        </authorList>
    </citation>
    <scope>NUCLEOTIDE SEQUENCE [LARGE SCALE GENOMIC DNA]</scope>
    <source>
        <strain evidence="3">SC-089</strain>
    </source>
</reference>
<evidence type="ECO:0000259" key="1">
    <source>
        <dbReference type="Pfam" id="PF11738"/>
    </source>
</evidence>
<dbReference type="InterPro" id="IPR037126">
    <property type="entry name" value="PdaC/RsiV-like_sf"/>
</dbReference>
<keyword evidence="3" id="KW-1185">Reference proteome</keyword>
<dbReference type="Proteomes" id="UP000214603">
    <property type="component" value="Unassembled WGS sequence"/>
</dbReference>
<comment type="caution">
    <text evidence="2">The sequence shown here is derived from an EMBL/GenBank/DDBJ whole genome shotgun (WGS) entry which is preliminary data.</text>
</comment>
<dbReference type="Gene3D" id="3.90.640.20">
    <property type="entry name" value="Heat-shock cognate protein, ATPase"/>
    <property type="match status" value="1"/>
</dbReference>
<organism evidence="2 3">
    <name type="scientific">Candidimonas nitroreducens</name>
    <dbReference type="NCBI Taxonomy" id="683354"/>
    <lineage>
        <taxon>Bacteria</taxon>
        <taxon>Pseudomonadati</taxon>
        <taxon>Pseudomonadota</taxon>
        <taxon>Betaproteobacteria</taxon>
        <taxon>Burkholderiales</taxon>
        <taxon>Alcaligenaceae</taxon>
        <taxon>Candidimonas</taxon>
    </lineage>
</organism>
<gene>
    <name evidence="2" type="ORF">CEY11_01585</name>
</gene>
<proteinExistence type="predicted"/>
<dbReference type="Pfam" id="PF11738">
    <property type="entry name" value="DUF3298"/>
    <property type="match status" value="1"/>
</dbReference>
<protein>
    <recommendedName>
        <fullName evidence="1">DUF3298 domain-containing protein</fullName>
    </recommendedName>
</protein>
<dbReference type="EMBL" id="NJIH01000002">
    <property type="protein sequence ID" value="OWT65463.1"/>
    <property type="molecule type" value="Genomic_DNA"/>
</dbReference>
<dbReference type="Gene3D" id="3.30.565.40">
    <property type="entry name" value="Fervidobacterium nodosum Rt17-B1 like"/>
    <property type="match status" value="1"/>
</dbReference>
<sequence>MAATASRARPGRWLLALAAVGVLAGCGGGPAQNISLIPGNQIEAQSRRDGLFVQPVKWQHTKPGCQGECPSIKLESLVFPSVPRLTQLVDHALAMMTGVNAKRIPPYSTVAGYEEYFWKTAAPRDSTMLSAKARYRSKYLTVIELDTWQYLTGAAHGLSATQFLNWDNSRQGVLSLDQVLLPGKHQAYVEALRAAHQRWLASNPDARHDPATYNRLWPFQPSDNYAFSDDGLVVKYDSYQIAPYSAGQPELRIPYAELAGILKPEYLPSASR</sequence>
<accession>A0A225MY82</accession>
<evidence type="ECO:0000313" key="3">
    <source>
        <dbReference type="Proteomes" id="UP000214603"/>
    </source>
</evidence>
<name>A0A225MY82_9BURK</name>
<dbReference type="OrthoDB" id="8610451at2"/>
<feature type="domain" description="DUF3298" evidence="1">
    <location>
        <begin position="186"/>
        <end position="255"/>
    </location>
</feature>
<dbReference type="AlphaFoldDB" id="A0A225MY82"/>